<dbReference type="InterPro" id="IPR011049">
    <property type="entry name" value="Serralysin-like_metalloprot_C"/>
</dbReference>
<name>A0A0T9TEE0_YERAE</name>
<dbReference type="PANTHER" id="PTHR38340">
    <property type="entry name" value="S-LAYER PROTEIN"/>
    <property type="match status" value="1"/>
</dbReference>
<dbReference type="PRINTS" id="PR00313">
    <property type="entry name" value="CABNDNGRPT"/>
</dbReference>
<gene>
    <name evidence="5" type="primary">lktA</name>
    <name evidence="5" type="ORF">ERS008460_00842</name>
</gene>
<dbReference type="GO" id="GO:0005576">
    <property type="term" value="C:extracellular region"/>
    <property type="evidence" value="ECO:0007669"/>
    <property type="project" value="UniProtKB-SubCell"/>
</dbReference>
<proteinExistence type="predicted"/>
<dbReference type="EMBL" id="CQEM01000003">
    <property type="protein sequence ID" value="CNK77625.1"/>
    <property type="molecule type" value="Genomic_DNA"/>
</dbReference>
<protein>
    <submittedName>
        <fullName evidence="5">Putative RTX-family protein</fullName>
    </submittedName>
</protein>
<evidence type="ECO:0000256" key="2">
    <source>
        <dbReference type="ARBA" id="ARBA00022525"/>
    </source>
</evidence>
<evidence type="ECO:0000313" key="6">
    <source>
        <dbReference type="Proteomes" id="UP000040088"/>
    </source>
</evidence>
<feature type="transmembrane region" description="Helical" evidence="4">
    <location>
        <begin position="1168"/>
        <end position="1188"/>
    </location>
</feature>
<keyword evidence="3" id="KW-0106">Calcium</keyword>
<dbReference type="PANTHER" id="PTHR38340:SF1">
    <property type="entry name" value="S-LAYER PROTEIN"/>
    <property type="match status" value="1"/>
</dbReference>
<dbReference type="Gene3D" id="2.150.10.10">
    <property type="entry name" value="Serralysin-like metalloprotease, C-terminal"/>
    <property type="match status" value="2"/>
</dbReference>
<evidence type="ECO:0000256" key="1">
    <source>
        <dbReference type="ARBA" id="ARBA00004613"/>
    </source>
</evidence>
<organism evidence="5 6">
    <name type="scientific">Yersinia aleksiciae</name>
    <dbReference type="NCBI Taxonomy" id="263819"/>
    <lineage>
        <taxon>Bacteria</taxon>
        <taxon>Pseudomonadati</taxon>
        <taxon>Pseudomonadota</taxon>
        <taxon>Gammaproteobacteria</taxon>
        <taxon>Enterobacterales</taxon>
        <taxon>Yersiniaceae</taxon>
        <taxon>Yersinia</taxon>
    </lineage>
</organism>
<keyword evidence="2" id="KW-0964">Secreted</keyword>
<dbReference type="RefSeq" id="WP_050125458.1">
    <property type="nucleotide sequence ID" value="NZ_CQEM01000003.1"/>
</dbReference>
<reference evidence="6" key="1">
    <citation type="submission" date="2015-03" db="EMBL/GenBank/DDBJ databases">
        <authorList>
            <consortium name="Pathogen Informatics"/>
        </authorList>
    </citation>
    <scope>NUCLEOTIDE SEQUENCE [LARGE SCALE GENOMIC DNA]</scope>
    <source>
        <strain evidence="6">IP27925</strain>
    </source>
</reference>
<dbReference type="SUPFAM" id="SSF51120">
    <property type="entry name" value="beta-Roll"/>
    <property type="match status" value="2"/>
</dbReference>
<feature type="transmembrane region" description="Helical" evidence="4">
    <location>
        <begin position="1139"/>
        <end position="1162"/>
    </location>
</feature>
<dbReference type="Pfam" id="PF00353">
    <property type="entry name" value="HemolysinCabind"/>
    <property type="match status" value="3"/>
</dbReference>
<keyword evidence="4" id="KW-1133">Transmembrane helix</keyword>
<dbReference type="Proteomes" id="UP000040088">
    <property type="component" value="Unassembled WGS sequence"/>
</dbReference>
<comment type="subcellular location">
    <subcellularLocation>
        <location evidence="1">Secreted</location>
    </subcellularLocation>
</comment>
<keyword evidence="4" id="KW-0472">Membrane</keyword>
<keyword evidence="4" id="KW-0812">Transmembrane</keyword>
<evidence type="ECO:0000256" key="3">
    <source>
        <dbReference type="ARBA" id="ARBA00022837"/>
    </source>
</evidence>
<evidence type="ECO:0000313" key="5">
    <source>
        <dbReference type="EMBL" id="CNK77625.1"/>
    </source>
</evidence>
<dbReference type="InterPro" id="IPR050557">
    <property type="entry name" value="RTX_toxin/Mannuronan_C5-epim"/>
</dbReference>
<dbReference type="GO" id="GO:0005509">
    <property type="term" value="F:calcium ion binding"/>
    <property type="evidence" value="ECO:0007669"/>
    <property type="project" value="InterPro"/>
</dbReference>
<dbReference type="CDD" id="cd20494">
    <property type="entry name" value="C58_RtxA"/>
    <property type="match status" value="1"/>
</dbReference>
<dbReference type="InterPro" id="IPR001343">
    <property type="entry name" value="Hemolysn_Ca-bd"/>
</dbReference>
<accession>A0A0T9TEE0</accession>
<evidence type="ECO:0000256" key="4">
    <source>
        <dbReference type="SAM" id="Phobius"/>
    </source>
</evidence>
<sequence>MPLVPEHSFKFDQSRDLLDKIKLSLYEIGYFSVTSGNKKAAKEFHEGLCYALSAQFMIAERNYGAGGGKQYFDWLNTAIESYKKNAQITNSNPGDIQKKLLMQFHRQFLYTELERIQKMQYSQDVSNNYLNVRNDFGNLPRSIRNDTDNETRINVFSFAQEVKEKSVSGRISNNNLMNIIEKYLSGKNNNVKESINNARKNGKNKSYFIDSIVNKLVEAHNDKNSVYNSKGQRIEMPSEEVKSTAFGEILKVAIDNESIRANSEYAGILLSDGLIISDPDRSVDNRHIKMKEDFSSSYEKLNLLIDGLSDVKNNSYISIMSPNHAMAISITLDENNKNHWTFFDPNIGAKTYDNHADFRQGIYDIFNKHVGITKLGAAYGFDKKHFENMDFQVEYIKFEDEIRTSQAESTWKLARDGEQSYIIRALKENNITFNVTPEVTARVIDFSVDQEMSVNQKIADSWQVKKIVMEITTDGTRFNVHMNASSFDNALTALKPNIDMLLNYKNDNPLVIDIDFNHNVVKELVVSTKPIPSKKNSEIPDYHIELETLNTRSRDVIKILDRLVSKELSLGDLSENTRKSLVEFLGHDDTDSTNRKVIKAMTDVDYYLKLRLELSELQQVSVNNPEFEKLKASEALKISRQWHAEKIDKGLSLSSLASKNDASEVSNINQVLTLSPDAGRARQNKTNLGFLYLHSAYKGKLGQLKDTLSGYMELNYLKSKGLTTTNENLQLDEFNVAFSDLDELIDSDVYNSISEGDAYRRIDLSKLGCYQLIADDTVLNISIEDDNGKNLCRIYDAEAGEVIFRDINLTESNEKIHSLIEKYIRSNSKENSQIKYKLYSIKSPIDLGDGYGLNNIYHQSIITERQRLVEQGTTFFNDQKIAFSTLYDMGATLNSKLISVDAILSTPDWQQKIRFDPLLLNEFYTFPDSTSTEQKQSVQVMKKILDNVDDNSNILLNSHRDPSTVNEIKKRLVTIKSSVDSEGKVNSNLWKRLELTTAQSNRFQSYGQKIGAGTQAIAMTTLVISTIAMAKKLSDPNITDEERTEIRNQLAISWSSVATDFGTDLMQPTFFKMHNYISKKLLSGMHSGVGRAGYKVAAKFTKFAGPVLNIASAGFDIYDAIDNFTKAGTEKNVDLKTDYIVNASLSTIGAAVSVLTATALFVGLSTAGFFGIAIGAGIMLAGMIYNAVRQVKYIKSKISLSGWEEFKTGARLAFNLEPEQDIIQRLEDHNKEELRLSIEQYINDSFNNRIKPLGSNNYRHVNESLALIPVKKYVFVYKVDSKYIDFEQLRFEKVNGSRYISDRKMEFLYSKDFSRGDMDRYALMRYARIPLSEDELTRWKKNVNIDDFEIIELDSIALSSQIEQDNAIILNDEIFHNHNEVVLKKDIWLDNRSKTDTIILGDNDSKDLNTHFNLGGGDDLAIGYKDHRNSFDVTKGQKIFIGGNKEDVFYLMNDVEASVHRAPSFLDGQSGSDTIVAMGLRFSPEGYLINLADGYVKYKNDNLKLAYVRNIRNAYGQSGTDDTIIGDGNINHLNGGGGGGYDILEGRGGNDFLALQRGRAVGGAGLDSYVILPAEDELIDIVISEFGLEEVSAILLPYKAEDIESILLDGNDVVIRLNQNNDYRGSIRLKDVYCPREEGEDKVLSHNYIIYTSDKLVLLPDWPQSLDSNVNKLPSSLKMNASYNATFDRMENKRYFDGSFMKKKVIISEKGDGSDIIIVDGDNINLPPFIRALRNGNPLTNNTIFGAINIHNFENIGSGDFVQPNKGKSKFTVPHVQLSDEERDQDNRLVIDYAETKGDSEVEIVLGDVSGYDLRIADMPWGGFRISHFDRPDEFLNIDLVHPNLISHKGEIKLITFSDKNDVNFRIENRGEGYKIYPFNPVEIKPTDSNDSIIVPKDYRLINNSIDLLDGDDIIKDLSGLGNIISGGLGNDIIYVSSGDNTLIAGQGNDILMGGSGRDTLIASIGNNQLEGGGNDDIYIIGKGKGKTTIRDEHGRNIIIIKDVDHKDLRFNASDNQLSIEIRGAENEVIVKNYSNSSNFIFQTDTHQIEAKDLNLLLIEMASEPERPLSGIQDTTSLMFVANRPCPWTIIAA</sequence>